<sequence>MAPTRRHFNLWYQTGRKLDISRMASLASTQGKGQKANEHPCSGTNLSAITRPNVRNEQNVYALLYFKITVHAIVVNAMTTAKASANLESARN</sequence>
<evidence type="ECO:0000313" key="2">
    <source>
        <dbReference type="WBParaSite" id="Pan_g1433.t1"/>
    </source>
</evidence>
<protein>
    <submittedName>
        <fullName evidence="2">Uncharacterized protein</fullName>
    </submittedName>
</protein>
<reference evidence="1" key="1">
    <citation type="journal article" date="2013" name="Genetics">
        <title>The draft genome and transcriptome of Panagrellus redivivus are shaped by the harsh demands of a free-living lifestyle.</title>
        <authorList>
            <person name="Srinivasan J."/>
            <person name="Dillman A.R."/>
            <person name="Macchietto M.G."/>
            <person name="Heikkinen L."/>
            <person name="Lakso M."/>
            <person name="Fracchia K.M."/>
            <person name="Antoshechkin I."/>
            <person name="Mortazavi A."/>
            <person name="Wong G."/>
            <person name="Sternberg P.W."/>
        </authorList>
    </citation>
    <scope>NUCLEOTIDE SEQUENCE [LARGE SCALE GENOMIC DNA]</scope>
    <source>
        <strain evidence="1">MT8872</strain>
    </source>
</reference>
<dbReference type="AlphaFoldDB" id="A0A7E4UYK5"/>
<reference evidence="2" key="2">
    <citation type="submission" date="2020-10" db="UniProtKB">
        <authorList>
            <consortium name="WormBaseParasite"/>
        </authorList>
    </citation>
    <scope>IDENTIFICATION</scope>
</reference>
<dbReference type="Proteomes" id="UP000492821">
    <property type="component" value="Unassembled WGS sequence"/>
</dbReference>
<accession>A0A7E4UYK5</accession>
<keyword evidence="1" id="KW-1185">Reference proteome</keyword>
<organism evidence="1 2">
    <name type="scientific">Panagrellus redivivus</name>
    <name type="common">Microworm</name>
    <dbReference type="NCBI Taxonomy" id="6233"/>
    <lineage>
        <taxon>Eukaryota</taxon>
        <taxon>Metazoa</taxon>
        <taxon>Ecdysozoa</taxon>
        <taxon>Nematoda</taxon>
        <taxon>Chromadorea</taxon>
        <taxon>Rhabditida</taxon>
        <taxon>Tylenchina</taxon>
        <taxon>Panagrolaimomorpha</taxon>
        <taxon>Panagrolaimoidea</taxon>
        <taxon>Panagrolaimidae</taxon>
        <taxon>Panagrellus</taxon>
    </lineage>
</organism>
<proteinExistence type="predicted"/>
<dbReference type="WBParaSite" id="Pan_g1433.t1">
    <property type="protein sequence ID" value="Pan_g1433.t1"/>
    <property type="gene ID" value="Pan_g1433"/>
</dbReference>
<evidence type="ECO:0000313" key="1">
    <source>
        <dbReference type="Proteomes" id="UP000492821"/>
    </source>
</evidence>
<name>A0A7E4UYK5_PANRE</name>